<evidence type="ECO:0000256" key="4">
    <source>
        <dbReference type="ARBA" id="ARBA00022989"/>
    </source>
</evidence>
<dbReference type="GO" id="GO:0005295">
    <property type="term" value="F:neutral L-amino acid:sodium symporter activity"/>
    <property type="evidence" value="ECO:0007669"/>
    <property type="project" value="TreeGrafter"/>
</dbReference>
<evidence type="ECO:0000256" key="5">
    <source>
        <dbReference type="ARBA" id="ARBA00023136"/>
    </source>
</evidence>
<organism evidence="7">
    <name type="scientific">bioreactor metagenome</name>
    <dbReference type="NCBI Taxonomy" id="1076179"/>
    <lineage>
        <taxon>unclassified sequences</taxon>
        <taxon>metagenomes</taxon>
        <taxon>ecological metagenomes</taxon>
    </lineage>
</organism>
<dbReference type="InterPro" id="IPR036458">
    <property type="entry name" value="Na:dicarbo_symporter_sf"/>
</dbReference>
<dbReference type="EMBL" id="VSSQ01001017">
    <property type="protein sequence ID" value="MPM04197.1"/>
    <property type="molecule type" value="Genomic_DNA"/>
</dbReference>
<keyword evidence="3 6" id="KW-0812">Transmembrane</keyword>
<dbReference type="Pfam" id="PF00375">
    <property type="entry name" value="SDF"/>
    <property type="match status" value="1"/>
</dbReference>
<dbReference type="Gene3D" id="1.10.3860.10">
    <property type="entry name" value="Sodium:dicarboxylate symporter"/>
    <property type="match status" value="1"/>
</dbReference>
<name>A0A644WKT8_9ZZZZ</name>
<proteinExistence type="predicted"/>
<dbReference type="GO" id="GO:0005886">
    <property type="term" value="C:plasma membrane"/>
    <property type="evidence" value="ECO:0007669"/>
    <property type="project" value="TreeGrafter"/>
</dbReference>
<evidence type="ECO:0000256" key="3">
    <source>
        <dbReference type="ARBA" id="ARBA00022692"/>
    </source>
</evidence>
<comment type="caution">
    <text evidence="7">The sequence shown here is derived from an EMBL/GenBank/DDBJ whole genome shotgun (WGS) entry which is preliminary data.</text>
</comment>
<feature type="transmembrane region" description="Helical" evidence="6">
    <location>
        <begin position="201"/>
        <end position="221"/>
    </location>
</feature>
<feature type="transmembrane region" description="Helical" evidence="6">
    <location>
        <begin position="120"/>
        <end position="146"/>
    </location>
</feature>
<sequence>MKNTSLILKIFISLIVGISIGIFFKYLNIDTPIRLLGTFSELFGSFLSFVIPLIMIGFIVPGIASLGNKSGKALLLTTILAYISTLAAGFLAFSVGSFFLPKLLKVNTLNISSSSNISSFFTIDIPPIMSVMSALVFSFIMGVSLSKLKNSIISSIFDEFSIIVSKIISSVLIPIVPIYIGAIFAKLSFNGEIFTTLKSFALVYIILFSVQGIYLLIQYLVAGSVKNENPIKLLKNMLPAYLTAVGTQSSSATIPVTVQCVNNNSVSEEVTDFVIPLAATIHLAGDTITLVLTSMAVMYMTGRTPTFSLILPFIFMLGITMVAAPGVPGGGVMAALGILESMLGFGSLEKPLMIALHAAQDSFGTATNVTGDGAIAILMDKILNSNKNKSEALDKDLNDVSVVK</sequence>
<dbReference type="AlphaFoldDB" id="A0A644WKT8"/>
<keyword evidence="4 6" id="KW-1133">Transmembrane helix</keyword>
<accession>A0A644WKT8</accession>
<evidence type="ECO:0000256" key="1">
    <source>
        <dbReference type="ARBA" id="ARBA00004141"/>
    </source>
</evidence>
<feature type="transmembrane region" description="Helical" evidence="6">
    <location>
        <begin position="306"/>
        <end position="324"/>
    </location>
</feature>
<feature type="transmembrane region" description="Helical" evidence="6">
    <location>
        <begin position="7"/>
        <end position="26"/>
    </location>
</feature>
<feature type="transmembrane region" description="Helical" evidence="6">
    <location>
        <begin position="73"/>
        <end position="100"/>
    </location>
</feature>
<dbReference type="GO" id="GO:0032329">
    <property type="term" value="P:serine transport"/>
    <property type="evidence" value="ECO:0007669"/>
    <property type="project" value="TreeGrafter"/>
</dbReference>
<comment type="subcellular location">
    <subcellularLocation>
        <location evidence="1">Membrane</location>
        <topology evidence="1">Multi-pass membrane protein</topology>
    </subcellularLocation>
</comment>
<feature type="transmembrane region" description="Helical" evidence="6">
    <location>
        <begin position="167"/>
        <end position="189"/>
    </location>
</feature>
<reference evidence="7" key="1">
    <citation type="submission" date="2019-08" db="EMBL/GenBank/DDBJ databases">
        <authorList>
            <person name="Kucharzyk K."/>
            <person name="Murdoch R.W."/>
            <person name="Higgins S."/>
            <person name="Loffler F."/>
        </authorList>
    </citation>
    <scope>NUCLEOTIDE SEQUENCE</scope>
</reference>
<feature type="transmembrane region" description="Helical" evidence="6">
    <location>
        <begin position="46"/>
        <end position="66"/>
    </location>
</feature>
<protein>
    <submittedName>
        <fullName evidence="7">Serine/threonine transporter SstT</fullName>
    </submittedName>
</protein>
<gene>
    <name evidence="7" type="primary">sstT_4</name>
    <name evidence="7" type="ORF">SDC9_50469</name>
</gene>
<evidence type="ECO:0000256" key="6">
    <source>
        <dbReference type="SAM" id="Phobius"/>
    </source>
</evidence>
<keyword evidence="5 6" id="KW-0472">Membrane</keyword>
<keyword evidence="2" id="KW-0813">Transport</keyword>
<evidence type="ECO:0000256" key="2">
    <source>
        <dbReference type="ARBA" id="ARBA00022448"/>
    </source>
</evidence>
<dbReference type="PANTHER" id="PTHR42865">
    <property type="entry name" value="PROTON/GLUTAMATE-ASPARTATE SYMPORTER"/>
    <property type="match status" value="1"/>
</dbReference>
<evidence type="ECO:0000313" key="7">
    <source>
        <dbReference type="EMBL" id="MPM04197.1"/>
    </source>
</evidence>
<dbReference type="SUPFAM" id="SSF118215">
    <property type="entry name" value="Proton glutamate symport protein"/>
    <property type="match status" value="1"/>
</dbReference>
<dbReference type="InterPro" id="IPR001991">
    <property type="entry name" value="Na-dicarboxylate_symporter"/>
</dbReference>
<dbReference type="PANTHER" id="PTHR42865:SF8">
    <property type="entry name" value="SERINE_THREONINE TRANSPORTER SSTT"/>
    <property type="match status" value="1"/>
</dbReference>
<dbReference type="PRINTS" id="PR00173">
    <property type="entry name" value="EDTRNSPORT"/>
</dbReference>